<gene>
    <name evidence="2" type="ORF">MRSR164_04635</name>
</gene>
<accession>A0ABU7T6E1</accession>
<sequence>MASARWLRAFTSDLIRSLGAAIQGRDLSASSSGEPVEATEAEILPEDLRRMSDPSFTPGC</sequence>
<protein>
    <submittedName>
        <fullName evidence="2">Uncharacterized protein</fullName>
    </submittedName>
</protein>
<keyword evidence="3" id="KW-1185">Reference proteome</keyword>
<dbReference type="EMBL" id="MLBY01000003">
    <property type="protein sequence ID" value="MEE7456113.1"/>
    <property type="molecule type" value="Genomic_DNA"/>
</dbReference>
<evidence type="ECO:0000313" key="2">
    <source>
        <dbReference type="EMBL" id="MEE7456113.1"/>
    </source>
</evidence>
<name>A0ABU7T6E1_9HYPH</name>
<dbReference type="Proteomes" id="UP001349262">
    <property type="component" value="Unassembled WGS sequence"/>
</dbReference>
<feature type="region of interest" description="Disordered" evidence="1">
    <location>
        <begin position="26"/>
        <end position="60"/>
    </location>
</feature>
<comment type="caution">
    <text evidence="2">The sequence shown here is derived from an EMBL/GenBank/DDBJ whole genome shotgun (WGS) entry which is preliminary data.</text>
</comment>
<organism evidence="2 3">
    <name type="scientific">Methylobacterium radiotolerans</name>
    <dbReference type="NCBI Taxonomy" id="31998"/>
    <lineage>
        <taxon>Bacteria</taxon>
        <taxon>Pseudomonadati</taxon>
        <taxon>Pseudomonadota</taxon>
        <taxon>Alphaproteobacteria</taxon>
        <taxon>Hyphomicrobiales</taxon>
        <taxon>Methylobacteriaceae</taxon>
        <taxon>Methylobacterium</taxon>
    </lineage>
</organism>
<proteinExistence type="predicted"/>
<reference evidence="2 3" key="1">
    <citation type="journal article" date="2012" name="Genet. Mol. Biol.">
        <title>Analysis of 16S rRNA and mxaF genes revealing insights into Methylobacterium niche-specific plant association.</title>
        <authorList>
            <person name="Dourado M.N."/>
            <person name="Andreote F.D."/>
            <person name="Dini-Andreote F."/>
            <person name="Conti R."/>
            <person name="Araujo J.M."/>
            <person name="Araujo W.L."/>
        </authorList>
    </citation>
    <scope>NUCLEOTIDE SEQUENCE [LARGE SCALE GENOMIC DNA]</scope>
    <source>
        <strain evidence="2 3">SR1.6/4</strain>
    </source>
</reference>
<evidence type="ECO:0000256" key="1">
    <source>
        <dbReference type="SAM" id="MobiDB-lite"/>
    </source>
</evidence>
<evidence type="ECO:0000313" key="3">
    <source>
        <dbReference type="Proteomes" id="UP001349262"/>
    </source>
</evidence>